<dbReference type="SUPFAM" id="SSF52540">
    <property type="entry name" value="P-loop containing nucleoside triphosphate hydrolases"/>
    <property type="match status" value="1"/>
</dbReference>
<evidence type="ECO:0000256" key="1">
    <source>
        <dbReference type="ARBA" id="ARBA00005771"/>
    </source>
</evidence>
<dbReference type="AlphaFoldDB" id="A0A383WBI0"/>
<evidence type="ECO:0000259" key="4">
    <source>
        <dbReference type="Pfam" id="PF00685"/>
    </source>
</evidence>
<proteinExistence type="inferred from homology"/>
<keyword evidence="2 3" id="KW-0808">Transferase</keyword>
<dbReference type="EC" id="2.8.2.-" evidence="3"/>
<evidence type="ECO:0000256" key="3">
    <source>
        <dbReference type="RuleBase" id="RU361155"/>
    </source>
</evidence>
<sequence>MPSITAATAQEQQQSAPMDELAAVQQLKCTVARNGSAEARQNGSSFKPRADDVFVATPFKCGTTWMSQVVQSLRSSGDMDFEDIDLVMPYLEFAHDYGITNLDVEQRWQPRLFKTHFWRPHCPHGSKAVVVVRDPEDVAPSMFHYYSNWMFDAGTISLDAFTQQFWTHVPGRRCRREEASYFHFLASWWPHRNDPNVLFVTYEDMVADHTAAVERVAKFMFGPDLCNDELVQTTVQQSSLAAMKQNASKYDTHTLKLACNEAAGRPKQAGLGAGSTAKVRSGKVGVNKQELSQESRAAIQAAWDAVVAPVSGCASYSELRQALKKESAAA</sequence>
<gene>
    <name evidence="5" type="ORF">BQ4739_LOCUS14718</name>
</gene>
<evidence type="ECO:0000256" key="2">
    <source>
        <dbReference type="ARBA" id="ARBA00022679"/>
    </source>
</evidence>
<evidence type="ECO:0000313" key="5">
    <source>
        <dbReference type="EMBL" id="SZX74449.1"/>
    </source>
</evidence>
<dbReference type="Proteomes" id="UP000256970">
    <property type="component" value="Unassembled WGS sequence"/>
</dbReference>
<dbReference type="Pfam" id="PF00685">
    <property type="entry name" value="Sulfotransfer_1"/>
    <property type="match status" value="1"/>
</dbReference>
<feature type="domain" description="Sulfotransferase" evidence="4">
    <location>
        <begin position="51"/>
        <end position="303"/>
    </location>
</feature>
<keyword evidence="6" id="KW-1185">Reference proteome</keyword>
<dbReference type="GO" id="GO:0008146">
    <property type="term" value="F:sulfotransferase activity"/>
    <property type="evidence" value="ECO:0007669"/>
    <property type="project" value="InterPro"/>
</dbReference>
<dbReference type="EMBL" id="FNXT01001215">
    <property type="protein sequence ID" value="SZX74449.1"/>
    <property type="molecule type" value="Genomic_DNA"/>
</dbReference>
<protein>
    <recommendedName>
        <fullName evidence="3">Sulfotransferase</fullName>
        <ecNumber evidence="3">2.8.2.-</ecNumber>
    </recommendedName>
</protein>
<organism evidence="5 6">
    <name type="scientific">Tetradesmus obliquus</name>
    <name type="common">Green alga</name>
    <name type="synonym">Acutodesmus obliquus</name>
    <dbReference type="NCBI Taxonomy" id="3088"/>
    <lineage>
        <taxon>Eukaryota</taxon>
        <taxon>Viridiplantae</taxon>
        <taxon>Chlorophyta</taxon>
        <taxon>core chlorophytes</taxon>
        <taxon>Chlorophyceae</taxon>
        <taxon>CS clade</taxon>
        <taxon>Sphaeropleales</taxon>
        <taxon>Scenedesmaceae</taxon>
        <taxon>Tetradesmus</taxon>
    </lineage>
</organism>
<dbReference type="InterPro" id="IPR000863">
    <property type="entry name" value="Sulfotransferase_dom"/>
</dbReference>
<comment type="similarity">
    <text evidence="1 3">Belongs to the sulfotransferase 1 family.</text>
</comment>
<dbReference type="Gene3D" id="3.40.50.300">
    <property type="entry name" value="P-loop containing nucleotide triphosphate hydrolases"/>
    <property type="match status" value="1"/>
</dbReference>
<dbReference type="InterPro" id="IPR027417">
    <property type="entry name" value="P-loop_NTPase"/>
</dbReference>
<evidence type="ECO:0000313" key="6">
    <source>
        <dbReference type="Proteomes" id="UP000256970"/>
    </source>
</evidence>
<reference evidence="5 6" key="1">
    <citation type="submission" date="2016-10" db="EMBL/GenBank/DDBJ databases">
        <authorList>
            <person name="Cai Z."/>
        </authorList>
    </citation>
    <scope>NUCLEOTIDE SEQUENCE [LARGE SCALE GENOMIC DNA]</scope>
</reference>
<dbReference type="PANTHER" id="PTHR11783">
    <property type="entry name" value="SULFOTRANSFERASE SULT"/>
    <property type="match status" value="1"/>
</dbReference>
<accession>A0A383WBI0</accession>
<name>A0A383WBI0_TETOB</name>